<dbReference type="AlphaFoldDB" id="A0A494VVU7"/>
<proteinExistence type="predicted"/>
<keyword evidence="3" id="KW-1185">Reference proteome</keyword>
<protein>
    <recommendedName>
        <fullName evidence="1">DUF6597 domain-containing protein</fullName>
    </recommendedName>
</protein>
<dbReference type="Proteomes" id="UP000270046">
    <property type="component" value="Chromosome"/>
</dbReference>
<organism evidence="2 3">
    <name type="scientific">Mucilaginibacter celer</name>
    <dbReference type="NCBI Taxonomy" id="2305508"/>
    <lineage>
        <taxon>Bacteria</taxon>
        <taxon>Pseudomonadati</taxon>
        <taxon>Bacteroidota</taxon>
        <taxon>Sphingobacteriia</taxon>
        <taxon>Sphingobacteriales</taxon>
        <taxon>Sphingobacteriaceae</taxon>
        <taxon>Mucilaginibacter</taxon>
    </lineage>
</organism>
<sequence>MGISEFLPDTNRQKHIAFYWVLQTEAAVDPSGMRIYADGCSDIICNAGDTIAYFYPLEGTHQAIPLYPGQLYWAGQ</sequence>
<gene>
    <name evidence="2" type="ORF">HYN43_029335</name>
</gene>
<evidence type="ECO:0000259" key="1">
    <source>
        <dbReference type="Pfam" id="PF20240"/>
    </source>
</evidence>
<evidence type="ECO:0000313" key="2">
    <source>
        <dbReference type="EMBL" id="AYL99124.1"/>
    </source>
</evidence>
<feature type="domain" description="DUF6597" evidence="1">
    <location>
        <begin position="5"/>
        <end position="51"/>
    </location>
</feature>
<dbReference type="OrthoDB" id="655946at2"/>
<dbReference type="Pfam" id="PF20240">
    <property type="entry name" value="DUF6597"/>
    <property type="match status" value="1"/>
</dbReference>
<dbReference type="RefSeq" id="WP_119407367.1">
    <property type="nucleotide sequence ID" value="NZ_CP032869.1"/>
</dbReference>
<dbReference type="EMBL" id="CP032869">
    <property type="protein sequence ID" value="AYL99124.1"/>
    <property type="molecule type" value="Genomic_DNA"/>
</dbReference>
<accession>A0A494VVU7</accession>
<dbReference type="KEGG" id="muh:HYN43_029335"/>
<dbReference type="InterPro" id="IPR046532">
    <property type="entry name" value="DUF6597"/>
</dbReference>
<evidence type="ECO:0000313" key="3">
    <source>
        <dbReference type="Proteomes" id="UP000270046"/>
    </source>
</evidence>
<name>A0A494VVU7_9SPHI</name>
<reference evidence="2 3" key="1">
    <citation type="submission" date="2018-10" db="EMBL/GenBank/DDBJ databases">
        <title>Genome sequencing of Mucilaginibacter sp. HYN0043.</title>
        <authorList>
            <person name="Kim M."/>
            <person name="Yi H."/>
        </authorList>
    </citation>
    <scope>NUCLEOTIDE SEQUENCE [LARGE SCALE GENOMIC DNA]</scope>
    <source>
        <strain evidence="2 3">HYN0043</strain>
    </source>
</reference>